<dbReference type="RefSeq" id="WP_010356198.1">
    <property type="nucleotide sequence ID" value="NZ_BCML01000004.1"/>
</dbReference>
<dbReference type="EMBL" id="JPPY01000122">
    <property type="protein sequence ID" value="KND33685.1"/>
    <property type="molecule type" value="Genomic_DNA"/>
</dbReference>
<protein>
    <submittedName>
        <fullName evidence="2">Uncharacterized protein</fullName>
    </submittedName>
</protein>
<dbReference type="Proteomes" id="UP001272987">
    <property type="component" value="Unassembled WGS sequence"/>
</dbReference>
<evidence type="ECO:0000256" key="1">
    <source>
        <dbReference type="SAM" id="MobiDB-lite"/>
    </source>
</evidence>
<organism evidence="2 5">
    <name type="scientific">Streptomyces acidiscabies</name>
    <dbReference type="NCBI Taxonomy" id="42234"/>
    <lineage>
        <taxon>Bacteria</taxon>
        <taxon>Bacillati</taxon>
        <taxon>Actinomycetota</taxon>
        <taxon>Actinomycetes</taxon>
        <taxon>Kitasatosporales</taxon>
        <taxon>Streptomycetaceae</taxon>
        <taxon>Streptomyces</taxon>
    </lineage>
</organism>
<keyword evidence="6" id="KW-1185">Reference proteome</keyword>
<comment type="caution">
    <text evidence="2">The sequence shown here is derived from an EMBL/GenBank/DDBJ whole genome shotgun (WGS) entry which is preliminary data.</text>
</comment>
<dbReference type="EMBL" id="JARAWC010000018">
    <property type="protein sequence ID" value="MDX2962828.1"/>
    <property type="molecule type" value="Genomic_DNA"/>
</dbReference>
<evidence type="ECO:0000313" key="6">
    <source>
        <dbReference type="Proteomes" id="UP001272987"/>
    </source>
</evidence>
<reference evidence="5" key="2">
    <citation type="submission" date="2014-07" db="EMBL/GenBank/DDBJ databases">
        <title>Genome sequencing of plant-pathogenic Streptomyces species.</title>
        <authorList>
            <person name="Harrison J."/>
            <person name="Sapp M."/>
            <person name="Thwaites R."/>
            <person name="Studholme D.J."/>
        </authorList>
    </citation>
    <scope>NUCLEOTIDE SEQUENCE [LARGE SCALE GENOMIC DNA]</scope>
    <source>
        <strain evidence="5">NCPPB 4445</strain>
    </source>
</reference>
<sequence length="63" mass="6727">MFSYTPIFDRLVAERGDIPAQVRAEAEGIQRDLARIIQAPPIGAGPLGRRPYSPDGGSGSAFL</sequence>
<dbReference type="GeneID" id="69808672"/>
<evidence type="ECO:0000313" key="2">
    <source>
        <dbReference type="EMBL" id="KND33685.1"/>
    </source>
</evidence>
<dbReference type="Proteomes" id="UP000037151">
    <property type="component" value="Unassembled WGS sequence"/>
</dbReference>
<dbReference type="EMBL" id="JARAWP010000014">
    <property type="protein sequence ID" value="MDX3020874.1"/>
    <property type="molecule type" value="Genomic_DNA"/>
</dbReference>
<proteinExistence type="predicted"/>
<dbReference type="Proteomes" id="UP001282288">
    <property type="component" value="Unassembled WGS sequence"/>
</dbReference>
<name>A0A0L0K7S4_9ACTN</name>
<reference evidence="2" key="1">
    <citation type="submission" date="2014-07" db="EMBL/GenBank/DDBJ databases">
        <title>A systematic study of Ichneumonosoma Meijere, Pelmatops Enderlein, Pseudopelmatops Shiraki and Soita Walker (Diptera: Tephritidae).</title>
        <authorList>
            <person name="Chen X.-L."/>
            <person name="Norrbom A."/>
            <person name="Zhu C.-D."/>
        </authorList>
    </citation>
    <scope>NUCLEOTIDE SEQUENCE</scope>
    <source>
        <strain evidence="2">NCPPB 4445</strain>
    </source>
</reference>
<evidence type="ECO:0000313" key="5">
    <source>
        <dbReference type="Proteomes" id="UP000037151"/>
    </source>
</evidence>
<dbReference type="AlphaFoldDB" id="A0A0L0K7S4"/>
<feature type="region of interest" description="Disordered" evidence="1">
    <location>
        <begin position="42"/>
        <end position="63"/>
    </location>
</feature>
<evidence type="ECO:0000313" key="4">
    <source>
        <dbReference type="EMBL" id="MDX3020874.1"/>
    </source>
</evidence>
<evidence type="ECO:0000313" key="3">
    <source>
        <dbReference type="EMBL" id="MDX2962828.1"/>
    </source>
</evidence>
<gene>
    <name evidence="2" type="ORF">IQ63_18695</name>
    <name evidence="3" type="ORF">PV399_24375</name>
    <name evidence="4" type="ORF">PV666_23705</name>
</gene>
<accession>A0A0L0K7S4</accession>
<reference evidence="3 6" key="3">
    <citation type="journal article" date="2023" name="Microb. Genom.">
        <title>Mesoterricola silvestris gen. nov., sp. nov., Mesoterricola sediminis sp. nov., Geothrix oryzae sp. nov., Geothrix edaphica sp. nov., Geothrix rubra sp. nov., and Geothrix limicola sp. nov., six novel members of Acidobacteriota isolated from soils.</title>
        <authorList>
            <person name="Weisberg A.J."/>
            <person name="Pearce E."/>
            <person name="Kramer C.G."/>
            <person name="Chang J.H."/>
            <person name="Clarke C.R."/>
        </authorList>
    </citation>
    <scope>NUCLEOTIDE SEQUENCE</scope>
    <source>
        <strain evidence="4 6">NB05-1H</strain>
        <strain evidence="3">NRRL_B-16521</strain>
    </source>
</reference>